<organism evidence="7 8">
    <name type="scientific">Aquimarina litoralis</name>
    <dbReference type="NCBI Taxonomy" id="584605"/>
    <lineage>
        <taxon>Bacteria</taxon>
        <taxon>Pseudomonadati</taxon>
        <taxon>Bacteroidota</taxon>
        <taxon>Flavobacteriia</taxon>
        <taxon>Flavobacteriales</taxon>
        <taxon>Flavobacteriaceae</taxon>
        <taxon>Aquimarina</taxon>
    </lineage>
</organism>
<keyword evidence="8" id="KW-1185">Reference proteome</keyword>
<reference evidence="7 8" key="1">
    <citation type="journal article" date="2019" name="Int. J. Syst. Evol. Microbiol.">
        <title>The Global Catalogue of Microorganisms (GCM) 10K type strain sequencing project: providing services to taxonomists for standard genome sequencing and annotation.</title>
        <authorList>
            <consortium name="The Broad Institute Genomics Platform"/>
            <consortium name="The Broad Institute Genome Sequencing Center for Infectious Disease"/>
            <person name="Wu L."/>
            <person name="Ma J."/>
        </authorList>
    </citation>
    <scope>NUCLEOTIDE SEQUENCE [LARGE SCALE GENOMIC DNA]</scope>
    <source>
        <strain evidence="7 8">JCM 15974</strain>
    </source>
</reference>
<dbReference type="Proteomes" id="UP001501758">
    <property type="component" value="Unassembled WGS sequence"/>
</dbReference>
<feature type="transmembrane region" description="Helical" evidence="5">
    <location>
        <begin position="12"/>
        <end position="32"/>
    </location>
</feature>
<feature type="transmembrane region" description="Helical" evidence="5">
    <location>
        <begin position="44"/>
        <end position="64"/>
    </location>
</feature>
<proteinExistence type="predicted"/>
<dbReference type="EMBL" id="BAAAGE010000002">
    <property type="protein sequence ID" value="GAA0721859.1"/>
    <property type="molecule type" value="Genomic_DNA"/>
</dbReference>
<evidence type="ECO:0000259" key="6">
    <source>
        <dbReference type="Pfam" id="PF06271"/>
    </source>
</evidence>
<comment type="caution">
    <text evidence="7">The sequence shown here is derived from an EMBL/GenBank/DDBJ whole genome shotgun (WGS) entry which is preliminary data.</text>
</comment>
<feature type="domain" description="RDD" evidence="6">
    <location>
        <begin position="7"/>
        <end position="126"/>
    </location>
</feature>
<evidence type="ECO:0000256" key="4">
    <source>
        <dbReference type="ARBA" id="ARBA00023136"/>
    </source>
</evidence>
<evidence type="ECO:0000256" key="5">
    <source>
        <dbReference type="SAM" id="Phobius"/>
    </source>
</evidence>
<keyword evidence="2 5" id="KW-0812">Transmembrane</keyword>
<keyword evidence="3 5" id="KW-1133">Transmembrane helix</keyword>
<dbReference type="PANTHER" id="PTHR38480">
    <property type="entry name" value="SLR0254 PROTEIN"/>
    <property type="match status" value="1"/>
</dbReference>
<evidence type="ECO:0000256" key="1">
    <source>
        <dbReference type="ARBA" id="ARBA00004141"/>
    </source>
</evidence>
<sequence>MPKYFLIKRITAGLIDYTIWFGLFWSSLSLFGEKTGVRTYEFDYGWIFFIGLWIIVMIIPETLFQSTIGNLLLKLKVVNENGGKIKFSQSLLRHCADMIDMWPLGLVGILTIKYSKKHQRLGDMIGKTIVIERN</sequence>
<accession>A0ABN1IUX1</accession>
<evidence type="ECO:0000256" key="3">
    <source>
        <dbReference type="ARBA" id="ARBA00022989"/>
    </source>
</evidence>
<dbReference type="RefSeq" id="WP_343912514.1">
    <property type="nucleotide sequence ID" value="NZ_BAAAGE010000002.1"/>
</dbReference>
<dbReference type="Pfam" id="PF06271">
    <property type="entry name" value="RDD"/>
    <property type="match status" value="1"/>
</dbReference>
<dbReference type="InterPro" id="IPR010432">
    <property type="entry name" value="RDD"/>
</dbReference>
<evidence type="ECO:0000313" key="7">
    <source>
        <dbReference type="EMBL" id="GAA0721859.1"/>
    </source>
</evidence>
<evidence type="ECO:0000256" key="2">
    <source>
        <dbReference type="ARBA" id="ARBA00022692"/>
    </source>
</evidence>
<name>A0ABN1IUX1_9FLAO</name>
<comment type="subcellular location">
    <subcellularLocation>
        <location evidence="1">Membrane</location>
        <topology evidence="1">Multi-pass membrane protein</topology>
    </subcellularLocation>
</comment>
<gene>
    <name evidence="7" type="ORF">GCM10009430_23670</name>
</gene>
<protein>
    <recommendedName>
        <fullName evidence="6">RDD domain-containing protein</fullName>
    </recommendedName>
</protein>
<keyword evidence="4 5" id="KW-0472">Membrane</keyword>
<evidence type="ECO:0000313" key="8">
    <source>
        <dbReference type="Proteomes" id="UP001501758"/>
    </source>
</evidence>
<dbReference type="PANTHER" id="PTHR38480:SF1">
    <property type="entry name" value="SLR0254 PROTEIN"/>
    <property type="match status" value="1"/>
</dbReference>